<organism evidence="1 2">
    <name type="scientific">Pseudonocardia acidicola</name>
    <dbReference type="NCBI Taxonomy" id="2724939"/>
    <lineage>
        <taxon>Bacteria</taxon>
        <taxon>Bacillati</taxon>
        <taxon>Actinomycetota</taxon>
        <taxon>Actinomycetes</taxon>
        <taxon>Pseudonocardiales</taxon>
        <taxon>Pseudonocardiaceae</taxon>
        <taxon>Pseudonocardia</taxon>
    </lineage>
</organism>
<sequence>MISRASSALSSPASRLRIRLAETSAPLPTEQVLLRAILKELLLQLREEADQLARDGDPATALFTLFTDPVAAPPPATPASTYWPMPARACPSTEPTAVSPQPC</sequence>
<gene>
    <name evidence="1" type="ORF">HF526_09345</name>
</gene>
<dbReference type="Proteomes" id="UP000820669">
    <property type="component" value="Unassembled WGS sequence"/>
</dbReference>
<keyword evidence="2" id="KW-1185">Reference proteome</keyword>
<accession>A0ABX1S9C2</accession>
<reference evidence="1 2" key="1">
    <citation type="submission" date="2020-04" db="EMBL/GenBank/DDBJ databases">
        <authorList>
            <person name="Klaysubun C."/>
            <person name="Duangmal K."/>
            <person name="Lipun K."/>
        </authorList>
    </citation>
    <scope>NUCLEOTIDE SEQUENCE [LARGE SCALE GENOMIC DNA]</scope>
    <source>
        <strain evidence="1 2">K10HN5</strain>
    </source>
</reference>
<name>A0ABX1S9C2_9PSEU</name>
<protein>
    <submittedName>
        <fullName evidence="1">Uncharacterized protein</fullName>
    </submittedName>
</protein>
<evidence type="ECO:0000313" key="1">
    <source>
        <dbReference type="EMBL" id="NMH97514.1"/>
    </source>
</evidence>
<proteinExistence type="predicted"/>
<dbReference type="EMBL" id="JAAXLA010000013">
    <property type="protein sequence ID" value="NMH97514.1"/>
    <property type="molecule type" value="Genomic_DNA"/>
</dbReference>
<evidence type="ECO:0000313" key="2">
    <source>
        <dbReference type="Proteomes" id="UP000820669"/>
    </source>
</evidence>
<dbReference type="RefSeq" id="WP_169380966.1">
    <property type="nucleotide sequence ID" value="NZ_JAAXLA010000013.1"/>
</dbReference>
<comment type="caution">
    <text evidence="1">The sequence shown here is derived from an EMBL/GenBank/DDBJ whole genome shotgun (WGS) entry which is preliminary data.</text>
</comment>